<dbReference type="EMBL" id="JADEWN010000016">
    <property type="protein sequence ID" value="MBE9190402.1"/>
    <property type="molecule type" value="Genomic_DNA"/>
</dbReference>
<evidence type="ECO:0000313" key="3">
    <source>
        <dbReference type="Proteomes" id="UP000651156"/>
    </source>
</evidence>
<gene>
    <name evidence="2" type="ORF">IQ230_08520</name>
</gene>
<feature type="transmembrane region" description="Helical" evidence="1">
    <location>
        <begin position="260"/>
        <end position="281"/>
    </location>
</feature>
<reference evidence="2 3" key="1">
    <citation type="submission" date="2020-10" db="EMBL/GenBank/DDBJ databases">
        <authorList>
            <person name="Castelo-Branco R."/>
            <person name="Eusebio N."/>
            <person name="Adriana R."/>
            <person name="Vieira A."/>
            <person name="Brugerolle De Fraissinette N."/>
            <person name="Rezende De Castro R."/>
            <person name="Schneider M.P."/>
            <person name="Vasconcelos V."/>
            <person name="Leao P.N."/>
        </authorList>
    </citation>
    <scope>NUCLEOTIDE SEQUENCE [LARGE SCALE GENOMIC DNA]</scope>
    <source>
        <strain evidence="2 3">LEGE 06123</strain>
    </source>
</reference>
<keyword evidence="1" id="KW-0812">Transmembrane</keyword>
<comment type="caution">
    <text evidence="2">The sequence shown here is derived from an EMBL/GenBank/DDBJ whole genome shotgun (WGS) entry which is preliminary data.</text>
</comment>
<dbReference type="InterPro" id="IPR037257">
    <property type="entry name" value="T2SS_E_N_sf"/>
</dbReference>
<feature type="transmembrane region" description="Helical" evidence="1">
    <location>
        <begin position="189"/>
        <end position="207"/>
    </location>
</feature>
<feature type="transmembrane region" description="Helical" evidence="1">
    <location>
        <begin position="154"/>
        <end position="177"/>
    </location>
</feature>
<proteinExistence type="predicted"/>
<dbReference type="RefSeq" id="WP_193931586.1">
    <property type="nucleotide sequence ID" value="NZ_CAWPMZ010000034.1"/>
</dbReference>
<feature type="transmembrane region" description="Helical" evidence="1">
    <location>
        <begin position="227"/>
        <end position="248"/>
    </location>
</feature>
<feature type="transmembrane region" description="Helical" evidence="1">
    <location>
        <begin position="113"/>
        <end position="134"/>
    </location>
</feature>
<feature type="transmembrane region" description="Helical" evidence="1">
    <location>
        <begin position="301"/>
        <end position="318"/>
    </location>
</feature>
<dbReference type="SUPFAM" id="SSF160246">
    <property type="entry name" value="EspE N-terminal domain-like"/>
    <property type="match status" value="1"/>
</dbReference>
<name>A0ABR9UQ36_9CHRO</name>
<sequence>MSRVKKNSEQQKLLGRYLIEAGFINSEQLQAALVAQQSEKKRIGEILVNQGWVKRQTLEYLVEKVVLPERNSQKNFDVIQNHQIPQQIDAQKQVYVPHQVLEISVLPQKTFRILLYIAVALLCAHLLGQFTEYFLPDYFSRDFLAELFNLNREFNIPTLYATSLLLTSSILLAIIAYAKQVRGDRFVRYWMALSIIFLYLATDEIISLHERTVEPLRSKLNTGGLLYYTWIIPGAIFVLLCLLVFRRFLRNLPSKTRQLILLAGTIFISGALGVEAVGGYYADLHGEQSMVYAMIAGIEEFLEMLGIIVFIYALLSYISSAMKGLNVRFAIVAPERILNTQFIKPLA</sequence>
<keyword evidence="1" id="KW-1133">Transmembrane helix</keyword>
<dbReference type="Proteomes" id="UP000651156">
    <property type="component" value="Unassembled WGS sequence"/>
</dbReference>
<evidence type="ECO:0000313" key="2">
    <source>
        <dbReference type="EMBL" id="MBE9190402.1"/>
    </source>
</evidence>
<organism evidence="2 3">
    <name type="scientific">Gloeocapsopsis crepidinum LEGE 06123</name>
    <dbReference type="NCBI Taxonomy" id="588587"/>
    <lineage>
        <taxon>Bacteria</taxon>
        <taxon>Bacillati</taxon>
        <taxon>Cyanobacteriota</taxon>
        <taxon>Cyanophyceae</taxon>
        <taxon>Oscillatoriophycideae</taxon>
        <taxon>Chroococcales</taxon>
        <taxon>Chroococcaceae</taxon>
        <taxon>Gloeocapsopsis</taxon>
    </lineage>
</organism>
<keyword evidence="1" id="KW-0472">Membrane</keyword>
<accession>A0ABR9UQ36</accession>
<evidence type="ECO:0000256" key="1">
    <source>
        <dbReference type="SAM" id="Phobius"/>
    </source>
</evidence>
<keyword evidence="3" id="KW-1185">Reference proteome</keyword>
<protein>
    <submittedName>
        <fullName evidence="2">Uncharacterized protein</fullName>
    </submittedName>
</protein>